<reference evidence="3 4" key="1">
    <citation type="submission" date="2015-09" db="EMBL/GenBank/DDBJ databases">
        <title>Draft genome of a European isolate of the apple canker pathogen Neonectria ditissima.</title>
        <authorList>
            <person name="Gomez-Cortecero A."/>
            <person name="Harrison R.J."/>
            <person name="Armitage A.D."/>
        </authorList>
    </citation>
    <scope>NUCLEOTIDE SEQUENCE [LARGE SCALE GENOMIC DNA]</scope>
    <source>
        <strain evidence="3 4">R09/05</strain>
    </source>
</reference>
<keyword evidence="4" id="KW-1185">Reference proteome</keyword>
<feature type="region of interest" description="Disordered" evidence="1">
    <location>
        <begin position="491"/>
        <end position="511"/>
    </location>
</feature>
<dbReference type="OrthoDB" id="5280547at2759"/>
<dbReference type="Gene3D" id="1.50.10.100">
    <property type="entry name" value="Chondroitin AC/alginate lyase"/>
    <property type="match status" value="1"/>
</dbReference>
<dbReference type="Proteomes" id="UP000050424">
    <property type="component" value="Unassembled WGS sequence"/>
</dbReference>
<dbReference type="AlphaFoldDB" id="A0A0P7BTV6"/>
<dbReference type="STRING" id="78410.A0A0P7BTV6"/>
<gene>
    <name evidence="3" type="ORF">AK830_g2752</name>
</gene>
<feature type="chain" id="PRO_5006136223" evidence="2">
    <location>
        <begin position="22"/>
        <end position="549"/>
    </location>
</feature>
<evidence type="ECO:0000313" key="4">
    <source>
        <dbReference type="Proteomes" id="UP000050424"/>
    </source>
</evidence>
<dbReference type="InterPro" id="IPR008929">
    <property type="entry name" value="Chondroitin_lyas"/>
</dbReference>
<protein>
    <submittedName>
        <fullName evidence="3">Uncharacterized protein</fullName>
    </submittedName>
</protein>
<keyword evidence="2" id="KW-0732">Signal</keyword>
<organism evidence="3 4">
    <name type="scientific">Neonectria ditissima</name>
    <dbReference type="NCBI Taxonomy" id="78410"/>
    <lineage>
        <taxon>Eukaryota</taxon>
        <taxon>Fungi</taxon>
        <taxon>Dikarya</taxon>
        <taxon>Ascomycota</taxon>
        <taxon>Pezizomycotina</taxon>
        <taxon>Sordariomycetes</taxon>
        <taxon>Hypocreomycetidae</taxon>
        <taxon>Hypocreales</taxon>
        <taxon>Nectriaceae</taxon>
        <taxon>Neonectria</taxon>
    </lineage>
</organism>
<feature type="signal peptide" evidence="2">
    <location>
        <begin position="1"/>
        <end position="21"/>
    </location>
</feature>
<sequence>MFVKAGLIFAGVAFLAPLARADDHSKCYCTADDASYKCVTEKACELYGAGMQIFENYNPDLVNITMLWHVCASLNVDKGGKMAYVSAFGGDEFSDACQQGAAACPELAHADTRINMRKVLIAVIASALGAVVDATVNGVPALNGPVFPVNDISGAKKRLGEFVHPGLWHTHDDLERIRSNVHSNEEPWKTAYESFSTDQYSQSDYVMKGPKAILCRGPCSNYTSFTADSRAAWQNALMWYITKDENHWNRATTILDAWGSNLTNIVGTDTSLLVGLEGSLFANAAEIMRWEGNWTESGAKWQGGAGFSIQLYWLFARQSIIIGQANYGMASIMALLNFAVYLDDVTLYNYALNAYLNDPCAGIYGNIQPKTGQGAESGRDQSHAQSALAWAAYAARTIQSQGYDVWGEGDDLLLKGAEYAAKYNLGNDVTYDKKFYRCEAVLVNGPWAEIAEQNRGVGLMANGKLSPAIWDIIYYAYGQARKKSAPWTTRAKNKFDKDGGQKAAPGNADHPGWGDLIWSYKRGESTKSNSETIWGGGEIGPDSEGMVNV</sequence>
<proteinExistence type="predicted"/>
<evidence type="ECO:0000256" key="2">
    <source>
        <dbReference type="SAM" id="SignalP"/>
    </source>
</evidence>
<dbReference type="SUPFAM" id="SSF48230">
    <property type="entry name" value="Chondroitin AC/alginate lyase"/>
    <property type="match status" value="1"/>
</dbReference>
<evidence type="ECO:0000256" key="1">
    <source>
        <dbReference type="SAM" id="MobiDB-lite"/>
    </source>
</evidence>
<comment type="caution">
    <text evidence="3">The sequence shown here is derived from an EMBL/GenBank/DDBJ whole genome shotgun (WGS) entry which is preliminary data.</text>
</comment>
<feature type="region of interest" description="Disordered" evidence="1">
    <location>
        <begin position="529"/>
        <end position="549"/>
    </location>
</feature>
<accession>A0A0P7BTV6</accession>
<dbReference type="EMBL" id="LKCW01000027">
    <property type="protein sequence ID" value="KPM43750.1"/>
    <property type="molecule type" value="Genomic_DNA"/>
</dbReference>
<evidence type="ECO:0000313" key="3">
    <source>
        <dbReference type="EMBL" id="KPM43750.1"/>
    </source>
</evidence>
<name>A0A0P7BTV6_9HYPO</name>